<evidence type="ECO:0000313" key="2">
    <source>
        <dbReference type="EMBL" id="SPM28209.1"/>
    </source>
</evidence>
<proteinExistence type="predicted"/>
<dbReference type="EMBL" id="FTRV01000011">
    <property type="protein sequence ID" value="SPM28209.1"/>
    <property type="molecule type" value="Genomic_DNA"/>
</dbReference>
<evidence type="ECO:0000313" key="3">
    <source>
        <dbReference type="Proteomes" id="UP000241595"/>
    </source>
</evidence>
<accession>A0A2U3N9N7</accession>
<evidence type="ECO:0000256" key="1">
    <source>
        <dbReference type="SAM" id="MobiDB-lite"/>
    </source>
</evidence>
<dbReference type="AlphaFoldDB" id="A0A2U3N9N7"/>
<feature type="compositionally biased region" description="Basic residues" evidence="1">
    <location>
        <begin position="11"/>
        <end position="22"/>
    </location>
</feature>
<protein>
    <submittedName>
        <fullName evidence="2">Long chain fatty acid-CoA synthetase Faa4p</fullName>
    </submittedName>
</protein>
<gene>
    <name evidence="2" type="ORF">MTAB308_1694</name>
</gene>
<sequence length="95" mass="10552">MPIQPSLRHPNALRRSRTRRTAPRVNCPTIGQCFDIEVARDPDGWMIRIPEIGGLVRVGRRAEVEVAARRCIATRTGIPIGYVSVFVARETAATT</sequence>
<name>A0A2U3N9N7_9MYCO</name>
<keyword evidence="3" id="KW-1185">Reference proteome</keyword>
<organism evidence="2 3">
    <name type="scientific">Mycobacterium terramassiliense</name>
    <dbReference type="NCBI Taxonomy" id="1841859"/>
    <lineage>
        <taxon>Bacteria</taxon>
        <taxon>Bacillati</taxon>
        <taxon>Actinomycetota</taxon>
        <taxon>Actinomycetes</taxon>
        <taxon>Mycobacteriales</taxon>
        <taxon>Mycobacteriaceae</taxon>
        <taxon>Mycobacterium</taxon>
    </lineage>
</organism>
<reference evidence="2 3" key="1">
    <citation type="submission" date="2017-01" db="EMBL/GenBank/DDBJ databases">
        <authorList>
            <consortium name="Urmite Genomes"/>
        </authorList>
    </citation>
    <scope>NUCLEOTIDE SEQUENCE [LARGE SCALE GENOMIC DNA]</scope>
    <source>
        <strain evidence="2 3">AB308</strain>
    </source>
</reference>
<dbReference type="Proteomes" id="UP000241595">
    <property type="component" value="Unassembled WGS sequence"/>
</dbReference>
<feature type="region of interest" description="Disordered" evidence="1">
    <location>
        <begin position="1"/>
        <end position="22"/>
    </location>
</feature>